<comment type="caution">
    <text evidence="1">The sequence shown here is derived from an EMBL/GenBank/DDBJ whole genome shotgun (WGS) entry which is preliminary data.</text>
</comment>
<proteinExistence type="predicted"/>
<evidence type="ECO:0000313" key="1">
    <source>
        <dbReference type="EMBL" id="OKP00521.1"/>
    </source>
</evidence>
<accession>A0A1Q5TJY3</accession>
<gene>
    <name evidence="1" type="ORF">Xedl_03267</name>
</gene>
<sequence>MAQRNNNKKYSVSTNMAIYELAQDTLIKVEMTSFEAEKLKERQDIQRFLKSQIEAISPDIAKSY</sequence>
<reference evidence="1 2" key="1">
    <citation type="submission" date="2016-09" db="EMBL/GenBank/DDBJ databases">
        <title>Xenorhabdus thuongxuanensis sp. nov. and Xenorhabdus eapokensis sp. nov., isolated from Steinernema species.</title>
        <authorList>
            <person name="Kaempfer P."/>
            <person name="Tobias N.J."/>
            <person name="Phan Ke L."/>
            <person name="Bode H.B."/>
            <person name="Glaeser S.P."/>
        </authorList>
    </citation>
    <scope>NUCLEOTIDE SEQUENCE [LARGE SCALE GENOMIC DNA]</scope>
    <source>
        <strain evidence="1 2">DL20</strain>
    </source>
</reference>
<organism evidence="1 2">
    <name type="scientific">Xenorhabdus eapokensis</name>
    <dbReference type="NCBI Taxonomy" id="1873482"/>
    <lineage>
        <taxon>Bacteria</taxon>
        <taxon>Pseudomonadati</taxon>
        <taxon>Pseudomonadota</taxon>
        <taxon>Gammaproteobacteria</taxon>
        <taxon>Enterobacterales</taxon>
        <taxon>Morganellaceae</taxon>
        <taxon>Xenorhabdus</taxon>
    </lineage>
</organism>
<dbReference type="EMBL" id="MKGQ01000034">
    <property type="protein sequence ID" value="OKP00521.1"/>
    <property type="molecule type" value="Genomic_DNA"/>
</dbReference>
<name>A0A1Q5TJY3_9GAMM</name>
<protein>
    <submittedName>
        <fullName evidence="1">Membrane protein</fullName>
    </submittedName>
</protein>
<keyword evidence="2" id="KW-1185">Reference proteome</keyword>
<evidence type="ECO:0000313" key="2">
    <source>
        <dbReference type="Proteomes" id="UP000186268"/>
    </source>
</evidence>
<dbReference type="STRING" id="1873482.Xedl_03267"/>
<dbReference type="AlphaFoldDB" id="A0A1Q5TJY3"/>
<dbReference type="Proteomes" id="UP000186268">
    <property type="component" value="Unassembled WGS sequence"/>
</dbReference>